<accession>M2V0B0</accession>
<keyword evidence="1" id="KW-0472">Membrane</keyword>
<gene>
    <name evidence="2" type="ORF">COCHEDRAFT_1095467</name>
</gene>
<reference evidence="3" key="2">
    <citation type="journal article" date="2013" name="PLoS Genet.">
        <title>Comparative genome structure, secondary metabolite, and effector coding capacity across Cochliobolus pathogens.</title>
        <authorList>
            <person name="Condon B.J."/>
            <person name="Leng Y."/>
            <person name="Wu D."/>
            <person name="Bushley K.E."/>
            <person name="Ohm R.A."/>
            <person name="Otillar R."/>
            <person name="Martin J."/>
            <person name="Schackwitz W."/>
            <person name="Grimwood J."/>
            <person name="MohdZainudin N."/>
            <person name="Xue C."/>
            <person name="Wang R."/>
            <person name="Manning V.A."/>
            <person name="Dhillon B."/>
            <person name="Tu Z.J."/>
            <person name="Steffenson B.J."/>
            <person name="Salamov A."/>
            <person name="Sun H."/>
            <person name="Lowry S."/>
            <person name="LaButti K."/>
            <person name="Han J."/>
            <person name="Copeland A."/>
            <person name="Lindquist E."/>
            <person name="Barry K."/>
            <person name="Schmutz J."/>
            <person name="Baker S.E."/>
            <person name="Ciuffetti L.M."/>
            <person name="Grigoriev I.V."/>
            <person name="Zhong S."/>
            <person name="Turgeon B.G."/>
        </authorList>
    </citation>
    <scope>NUCLEOTIDE SEQUENCE [LARGE SCALE GENOMIC DNA]</scope>
    <source>
        <strain evidence="3">C5 / ATCC 48332 / race O</strain>
    </source>
</reference>
<dbReference type="OrthoDB" id="3692311at2759"/>
<sequence>MAYEPVGRTDGSWISITDNLETRMQYDAGSYSSDPSATGSVHCGVGDRAKNVKGATWSSESISEQWPLQSQKLAPMTPWRGFIMIFDVILASTPIMFITLALIAARLDGTEMSDYGSNLKETLLVSPTIFPLLFAALMGRFFRHLGLWLAQRGTTLGRLEQLVGCQSVFSALERQISLRSWSIIGIASILVWLLSPVGGQSALRLLGQESGEIHSTRQLRYLNPMEIMKSIMVGASGVNGARGGFTAICLAALLSSSKVKNTPMDLWGNVKLPLYRHIENSTSDEWKIIWNPTGNNITYASLIGIPVVGLPTDGVSNFNIKARQWDITCSSNEGTNDNQTDFDNLYTWKLSYTDNKTPVCQNQTQCNLTTCSGYPCPIRSVSLASNETYLFSVAACGMTFENFEAQVQCTGRACAVQKMRKIPLFDDDYPIGYDKTMRNMFTVASLHYMTTLDNYNIASRVARGSTNMERWMRDPSRFIGLMYNNVNLYELSPQLFGDRLTIAYNTYWQSTYGTSSLAGNLPDSVAETGVLRVATPDAPSISNISFVVSEASTVTKTKPVYKTNWKWFTALMVCSCILLVAAYTGLVLKYITIAPDIIGYASSLTILNPYVPTPTGGTTLHGLQRAALLRDLPVRIGDVSPNEPVGVIALAKADTEQVARLDRQRSYI</sequence>
<feature type="transmembrane region" description="Helical" evidence="1">
    <location>
        <begin position="176"/>
        <end position="195"/>
    </location>
</feature>
<proteinExistence type="predicted"/>
<feature type="transmembrane region" description="Helical" evidence="1">
    <location>
        <begin position="124"/>
        <end position="142"/>
    </location>
</feature>
<feature type="transmembrane region" description="Helical" evidence="1">
    <location>
        <begin position="567"/>
        <end position="588"/>
    </location>
</feature>
<feature type="transmembrane region" description="Helical" evidence="1">
    <location>
        <begin position="82"/>
        <end position="104"/>
    </location>
</feature>
<dbReference type="EMBL" id="KB445573">
    <property type="protein sequence ID" value="EMD93478.1"/>
    <property type="molecule type" value="Genomic_DNA"/>
</dbReference>
<protein>
    <submittedName>
        <fullName evidence="2">Uncharacterized protein</fullName>
    </submittedName>
</protein>
<dbReference type="OMA" id="LTERWMN"/>
<name>M2V0B0_COCH5</name>
<dbReference type="Proteomes" id="UP000016936">
    <property type="component" value="Unassembled WGS sequence"/>
</dbReference>
<feature type="transmembrane region" description="Helical" evidence="1">
    <location>
        <begin position="231"/>
        <end position="254"/>
    </location>
</feature>
<dbReference type="eggNOG" id="ENOG502RZ6R">
    <property type="taxonomic scope" value="Eukaryota"/>
</dbReference>
<reference evidence="2 3" key="1">
    <citation type="journal article" date="2012" name="PLoS Pathog.">
        <title>Diverse lifestyles and strategies of plant pathogenesis encoded in the genomes of eighteen Dothideomycetes fungi.</title>
        <authorList>
            <person name="Ohm R.A."/>
            <person name="Feau N."/>
            <person name="Henrissat B."/>
            <person name="Schoch C.L."/>
            <person name="Horwitz B.A."/>
            <person name="Barry K.W."/>
            <person name="Condon B.J."/>
            <person name="Copeland A.C."/>
            <person name="Dhillon B."/>
            <person name="Glaser F."/>
            <person name="Hesse C.N."/>
            <person name="Kosti I."/>
            <person name="LaButti K."/>
            <person name="Lindquist E.A."/>
            <person name="Lucas S."/>
            <person name="Salamov A.A."/>
            <person name="Bradshaw R.E."/>
            <person name="Ciuffetti L."/>
            <person name="Hamelin R.C."/>
            <person name="Kema G.H.J."/>
            <person name="Lawrence C."/>
            <person name="Scott J.A."/>
            <person name="Spatafora J.W."/>
            <person name="Turgeon B.G."/>
            <person name="de Wit P.J.G.M."/>
            <person name="Zhong S."/>
            <person name="Goodwin S.B."/>
            <person name="Grigoriev I.V."/>
        </authorList>
    </citation>
    <scope>NUCLEOTIDE SEQUENCE [LARGE SCALE GENOMIC DNA]</scope>
    <source>
        <strain evidence="3">C5 / ATCC 48332 / race O</strain>
    </source>
</reference>
<keyword evidence="3" id="KW-1185">Reference proteome</keyword>
<dbReference type="HOGENOM" id="CLU_012207_2_0_1"/>
<keyword evidence="1" id="KW-0812">Transmembrane</keyword>
<dbReference type="AlphaFoldDB" id="M2V0B0"/>
<organism evidence="2 3">
    <name type="scientific">Cochliobolus heterostrophus (strain C5 / ATCC 48332 / race O)</name>
    <name type="common">Southern corn leaf blight fungus</name>
    <name type="synonym">Bipolaris maydis</name>
    <dbReference type="NCBI Taxonomy" id="701091"/>
    <lineage>
        <taxon>Eukaryota</taxon>
        <taxon>Fungi</taxon>
        <taxon>Dikarya</taxon>
        <taxon>Ascomycota</taxon>
        <taxon>Pezizomycotina</taxon>
        <taxon>Dothideomycetes</taxon>
        <taxon>Pleosporomycetidae</taxon>
        <taxon>Pleosporales</taxon>
        <taxon>Pleosporineae</taxon>
        <taxon>Pleosporaceae</taxon>
        <taxon>Bipolaris</taxon>
    </lineage>
</organism>
<evidence type="ECO:0000256" key="1">
    <source>
        <dbReference type="SAM" id="Phobius"/>
    </source>
</evidence>
<evidence type="ECO:0000313" key="3">
    <source>
        <dbReference type="Proteomes" id="UP000016936"/>
    </source>
</evidence>
<evidence type="ECO:0000313" key="2">
    <source>
        <dbReference type="EMBL" id="EMD93478.1"/>
    </source>
</evidence>
<keyword evidence="1" id="KW-1133">Transmembrane helix</keyword>